<sequence length="1120" mass="123793">MDKTLPLWRSASKHILVALLSVFVLTGVFAQQKGGIDVTLKVLDEAGEAVIGAAVYLKSNPQKASMVGVDGICEIKSLPPDGTLVIEFLGMQTTEVSINNQTRIDVVMKSDAVGLQEVVVTGYGGTQLRSKVTNSISKVTSQTLTTGLYSNPAQALAGAVPGLRIISNSGNPGSSPTIILRGGTNLDGSGSPLTVVDGQVRSMNDLNPEDIESMEVLKDAGATAIYGARANNGVILITLKRGKEGTSQITAKAKVAVNFLTPFLDFLSAQDYLYYMRTGYKNASQIYKDASGKWVGSTTMASLTTATPYGTGNLWWNPDSPSTTLNGNLDSRAVWSTMKYTEDLAFLLNQGWKTMTDPVYGDKLIFKESYMGDFNIITPTTSQDYNLAMNGGNDKGSYYASLGYNYQKGMPVGTYYNRLNFTFNGDYNITPWLKSISGFQFAEAKWNGLPPTQGSEANYFGRVLSVPPTFRGYNADGEMLLGANTGDGNQQYQIEKFIRKNQSDKFTINQGFNVKFADGLSLKINAIWMYEEANAESFNRDYQTAPGDNWNRARNASASWWRELSETYNAVLSYDKQIKDHYISAMVGSEYYNYSYISLAASGSGAPTDDLGNLSLTENKENMRQMSNRHSHQRILSFFGRVNYDYLGKYLISGVVRQDGYSRLSQQNRWGLFPGVSAGWIMTKEDFFDSMRDIVSFAKIRASFGLNGNVSDDYVGSYTVQGQYGANRYGGGVGYLLSGIPNPYLTWEKSRTAEVGIDIGLLQNRFNINMTYYNRLTLDKFAGITLPVSSGISSILSNNGKIQNQGFEFDLQARIIDTPDWQVSVGINGAYNINKIVELPHNGLERNRQNAIQVYTGNGDEKEWVGGYQQGKEPGVYYAFKYLGVYKSESEIPANLIDRSTGINGSNNRVLYSPDEWAKLENKGEAFPLSAGDAKWLDVNGDGVIDDFDKVRIGNSRPRWTGGLNINASWRGLSLWASMDYALGFWVVDHTTQWFVGATQGTYNATTDALRTWSETNPNGDMPIYIWADQLNKRNYSRQSSLFYHRGDYLNFREVSLSYSLPKEWITKIKMSRVDVSVTGQNLGFLSAMKNAWMAGRSTDTFGGGYPNPKTVIIGLSITF</sequence>
<dbReference type="HOGENOM" id="CLU_004317_0_1_10"/>
<evidence type="ECO:0000256" key="7">
    <source>
        <dbReference type="PROSITE-ProRule" id="PRU01360"/>
    </source>
</evidence>
<dbReference type="Gene3D" id="2.170.130.10">
    <property type="entry name" value="TonB-dependent receptor, plug domain"/>
    <property type="match status" value="1"/>
</dbReference>
<evidence type="ECO:0000256" key="6">
    <source>
        <dbReference type="ARBA" id="ARBA00023237"/>
    </source>
</evidence>
<evidence type="ECO:0000313" key="10">
    <source>
        <dbReference type="Proteomes" id="UP000027616"/>
    </source>
</evidence>
<dbReference type="NCBIfam" id="TIGR04056">
    <property type="entry name" value="OMP_RagA_SusC"/>
    <property type="match status" value="1"/>
</dbReference>
<gene>
    <name evidence="9" type="ORF">BN938_1507</name>
</gene>
<dbReference type="NCBIfam" id="TIGR04057">
    <property type="entry name" value="SusC_RagA_signa"/>
    <property type="match status" value="1"/>
</dbReference>
<dbReference type="InterPro" id="IPR037066">
    <property type="entry name" value="Plug_dom_sf"/>
</dbReference>
<dbReference type="OrthoDB" id="9768177at2"/>
<dbReference type="InterPro" id="IPR012910">
    <property type="entry name" value="Plug_dom"/>
</dbReference>
<dbReference type="PROSITE" id="PS52016">
    <property type="entry name" value="TONB_DEPENDENT_REC_3"/>
    <property type="match status" value="1"/>
</dbReference>
<dbReference type="KEGG" id="rbc:BN938_1507"/>
<dbReference type="PATRIC" id="fig|1433126.3.peg.1491"/>
<evidence type="ECO:0000259" key="8">
    <source>
        <dbReference type="Pfam" id="PF07715"/>
    </source>
</evidence>
<dbReference type="InterPro" id="IPR023996">
    <property type="entry name" value="TonB-dep_OMP_SusC/RagA"/>
</dbReference>
<evidence type="ECO:0000256" key="3">
    <source>
        <dbReference type="ARBA" id="ARBA00022452"/>
    </source>
</evidence>
<reference evidence="9 10" key="1">
    <citation type="journal article" date="2015" name="Genome Announc.">
        <title>Complete Genome Sequence of the Novel Leech Symbiont Mucinivorans hirudinis M3T.</title>
        <authorList>
            <person name="Nelson M.C."/>
            <person name="Bomar L."/>
            <person name="Graf J."/>
        </authorList>
    </citation>
    <scope>NUCLEOTIDE SEQUENCE [LARGE SCALE GENOMIC DNA]</scope>
    <source>
        <strain evidence="10">M3</strain>
    </source>
</reference>
<keyword evidence="3 7" id="KW-1134">Transmembrane beta strand</keyword>
<dbReference type="InterPro" id="IPR023997">
    <property type="entry name" value="TonB-dep_OMP_SusC/RagA_CS"/>
</dbReference>
<comment type="subcellular location">
    <subcellularLocation>
        <location evidence="1 7">Cell outer membrane</location>
        <topology evidence="1 7">Multi-pass membrane protein</topology>
    </subcellularLocation>
</comment>
<dbReference type="Proteomes" id="UP000027616">
    <property type="component" value="Chromosome I"/>
</dbReference>
<evidence type="ECO:0000256" key="5">
    <source>
        <dbReference type="ARBA" id="ARBA00023136"/>
    </source>
</evidence>
<proteinExistence type="inferred from homology"/>
<dbReference type="SUPFAM" id="SSF56935">
    <property type="entry name" value="Porins"/>
    <property type="match status" value="1"/>
</dbReference>
<accession>A0A060RD86</accession>
<evidence type="ECO:0000256" key="1">
    <source>
        <dbReference type="ARBA" id="ARBA00004571"/>
    </source>
</evidence>
<dbReference type="AlphaFoldDB" id="A0A060RD86"/>
<protein>
    <submittedName>
        <fullName evidence="9">SusC/RagA family TonB-linked outer membrane protein</fullName>
    </submittedName>
</protein>
<keyword evidence="6 7" id="KW-0998">Cell outer membrane</keyword>
<evidence type="ECO:0000313" key="9">
    <source>
        <dbReference type="EMBL" id="CDN31594.1"/>
    </source>
</evidence>
<evidence type="ECO:0000256" key="4">
    <source>
        <dbReference type="ARBA" id="ARBA00022692"/>
    </source>
</evidence>
<dbReference type="SUPFAM" id="SSF49464">
    <property type="entry name" value="Carboxypeptidase regulatory domain-like"/>
    <property type="match status" value="1"/>
</dbReference>
<feature type="domain" description="TonB-dependent receptor plug" evidence="8">
    <location>
        <begin position="131"/>
        <end position="234"/>
    </location>
</feature>
<comment type="similarity">
    <text evidence="7">Belongs to the TonB-dependent receptor family.</text>
</comment>
<dbReference type="eggNOG" id="COG1629">
    <property type="taxonomic scope" value="Bacteria"/>
</dbReference>
<name>A0A060RD86_9BACT</name>
<keyword evidence="2 7" id="KW-0813">Transport</keyword>
<keyword evidence="4 7" id="KW-0812">Transmembrane</keyword>
<dbReference type="Gene3D" id="2.40.170.20">
    <property type="entry name" value="TonB-dependent receptor, beta-barrel domain"/>
    <property type="match status" value="1"/>
</dbReference>
<organism evidence="9 10">
    <name type="scientific">Mucinivorans hirudinis</name>
    <dbReference type="NCBI Taxonomy" id="1433126"/>
    <lineage>
        <taxon>Bacteria</taxon>
        <taxon>Pseudomonadati</taxon>
        <taxon>Bacteroidota</taxon>
        <taxon>Bacteroidia</taxon>
        <taxon>Bacteroidales</taxon>
        <taxon>Rikenellaceae</taxon>
        <taxon>Mucinivorans</taxon>
    </lineage>
</organism>
<keyword evidence="10" id="KW-1185">Reference proteome</keyword>
<dbReference type="GO" id="GO:0009279">
    <property type="term" value="C:cell outer membrane"/>
    <property type="evidence" value="ECO:0007669"/>
    <property type="project" value="UniProtKB-SubCell"/>
</dbReference>
<dbReference type="Pfam" id="PF07715">
    <property type="entry name" value="Plug"/>
    <property type="match status" value="1"/>
</dbReference>
<dbReference type="EMBL" id="HG934468">
    <property type="protein sequence ID" value="CDN31594.1"/>
    <property type="molecule type" value="Genomic_DNA"/>
</dbReference>
<keyword evidence="5 7" id="KW-0472">Membrane</keyword>
<evidence type="ECO:0000256" key="2">
    <source>
        <dbReference type="ARBA" id="ARBA00022448"/>
    </source>
</evidence>
<dbReference type="InterPro" id="IPR008969">
    <property type="entry name" value="CarboxyPept-like_regulatory"/>
</dbReference>
<dbReference type="InterPro" id="IPR039426">
    <property type="entry name" value="TonB-dep_rcpt-like"/>
</dbReference>
<dbReference type="Pfam" id="PF13715">
    <property type="entry name" value="CarbopepD_reg_2"/>
    <property type="match status" value="1"/>
</dbReference>
<dbReference type="STRING" id="1433126.BN938_1507"/>
<dbReference type="InterPro" id="IPR036942">
    <property type="entry name" value="Beta-barrel_TonB_sf"/>
</dbReference>